<reference evidence="3" key="1">
    <citation type="journal article" date="2019" name="Int. J. Syst. Evol. Microbiol.">
        <title>The Global Catalogue of Microorganisms (GCM) 10K type strain sequencing project: providing services to taxonomists for standard genome sequencing and annotation.</title>
        <authorList>
            <consortium name="The Broad Institute Genomics Platform"/>
            <consortium name="The Broad Institute Genome Sequencing Center for Infectious Disease"/>
            <person name="Wu L."/>
            <person name="Ma J."/>
        </authorList>
    </citation>
    <scope>NUCLEOTIDE SEQUENCE [LARGE SCALE GENOMIC DNA]</scope>
    <source>
        <strain evidence="3">JCM 17839</strain>
    </source>
</reference>
<feature type="domain" description="Transcription regulator AsnC/Lrp ligand binding" evidence="1">
    <location>
        <begin position="74"/>
        <end position="138"/>
    </location>
</feature>
<keyword evidence="3" id="KW-1185">Reference proteome</keyword>
<dbReference type="Proteomes" id="UP001500731">
    <property type="component" value="Unassembled WGS sequence"/>
</dbReference>
<sequence length="161" mass="17456">MYSLDPIDARILLARDEANDTPLIETAARLGISRNTMHARLKRLRDGGVLDSPSTTVFPAALGRPVLAFVALSASQQDIDSVYASLSEIPEVIEAHTTTGDSDLFIRVVARDTADLHRVTQLIQLAPGVQRTSTSIATTQVVPRRMSPLLRRLANSTPRGS</sequence>
<organism evidence="2 3">
    <name type="scientific">Microbacterium panaciterrae</name>
    <dbReference type="NCBI Taxonomy" id="985759"/>
    <lineage>
        <taxon>Bacteria</taxon>
        <taxon>Bacillati</taxon>
        <taxon>Actinomycetota</taxon>
        <taxon>Actinomycetes</taxon>
        <taxon>Micrococcales</taxon>
        <taxon>Microbacteriaceae</taxon>
        <taxon>Microbacterium</taxon>
    </lineage>
</organism>
<dbReference type="RefSeq" id="WP_345188492.1">
    <property type="nucleotide sequence ID" value="NZ_BAABGP010000023.1"/>
</dbReference>
<evidence type="ECO:0000259" key="1">
    <source>
        <dbReference type="Pfam" id="PF01037"/>
    </source>
</evidence>
<dbReference type="Gene3D" id="1.10.10.10">
    <property type="entry name" value="Winged helix-like DNA-binding domain superfamily/Winged helix DNA-binding domain"/>
    <property type="match status" value="1"/>
</dbReference>
<dbReference type="PANTHER" id="PTHR30154">
    <property type="entry name" value="LEUCINE-RESPONSIVE REGULATORY PROTEIN"/>
    <property type="match status" value="1"/>
</dbReference>
<dbReference type="PANTHER" id="PTHR30154:SF34">
    <property type="entry name" value="TRANSCRIPTIONAL REGULATOR AZLB"/>
    <property type="match status" value="1"/>
</dbReference>
<dbReference type="EMBL" id="BAABGP010000023">
    <property type="protein sequence ID" value="GAA4490403.1"/>
    <property type="molecule type" value="Genomic_DNA"/>
</dbReference>
<dbReference type="SUPFAM" id="SSF54909">
    <property type="entry name" value="Dimeric alpha+beta barrel"/>
    <property type="match status" value="1"/>
</dbReference>
<comment type="caution">
    <text evidence="2">The sequence shown here is derived from an EMBL/GenBank/DDBJ whole genome shotgun (WGS) entry which is preliminary data.</text>
</comment>
<dbReference type="Gene3D" id="3.30.70.920">
    <property type="match status" value="1"/>
</dbReference>
<gene>
    <name evidence="2" type="ORF">GCM10023171_32750</name>
</gene>
<dbReference type="InterPro" id="IPR019887">
    <property type="entry name" value="Tscrpt_reg_AsnC/Lrp_C"/>
</dbReference>
<protein>
    <submittedName>
        <fullName evidence="2">Lrp/AsnC family transcriptional regulator</fullName>
    </submittedName>
</protein>
<dbReference type="InterPro" id="IPR036390">
    <property type="entry name" value="WH_DNA-bd_sf"/>
</dbReference>
<dbReference type="InterPro" id="IPR019888">
    <property type="entry name" value="Tscrpt_reg_AsnC-like"/>
</dbReference>
<dbReference type="SMART" id="SM00344">
    <property type="entry name" value="HTH_ASNC"/>
    <property type="match status" value="1"/>
</dbReference>
<evidence type="ECO:0000313" key="3">
    <source>
        <dbReference type="Proteomes" id="UP001500731"/>
    </source>
</evidence>
<evidence type="ECO:0000313" key="2">
    <source>
        <dbReference type="EMBL" id="GAA4490403.1"/>
    </source>
</evidence>
<dbReference type="SUPFAM" id="SSF46785">
    <property type="entry name" value="Winged helix' DNA-binding domain"/>
    <property type="match status" value="1"/>
</dbReference>
<proteinExistence type="predicted"/>
<dbReference type="Pfam" id="PF01037">
    <property type="entry name" value="AsnC_trans_reg"/>
    <property type="match status" value="1"/>
</dbReference>
<dbReference type="InterPro" id="IPR011008">
    <property type="entry name" value="Dimeric_a/b-barrel"/>
</dbReference>
<name>A0ABP8PQ89_9MICO</name>
<accession>A0ABP8PQ89</accession>
<dbReference type="Pfam" id="PF13412">
    <property type="entry name" value="HTH_24"/>
    <property type="match status" value="1"/>
</dbReference>
<dbReference type="InterPro" id="IPR036388">
    <property type="entry name" value="WH-like_DNA-bd_sf"/>
</dbReference>